<dbReference type="SUPFAM" id="SSF54909">
    <property type="entry name" value="Dimeric alpha+beta barrel"/>
    <property type="match status" value="1"/>
</dbReference>
<sequence length="244" mass="27296">MASSNSGMSSTSATATVRMDPRIRQELCGRCQSCHSISPRRGGRFAAVTVVELRQYTLRPGQRDVLIDLFDRELVEPQEAAGCTVVGQFRDEDDPDRFVWFRSFPDMTARHAALTAFYLEGEAWRTHRDAANATMLDSDDVLLLRPETDFPPMSRPLDPVESSSRILVLIGPPAADFAEPFASFVTEPAENTFRALPVREGENVRAGVWVFPDLESLRAFESRLATADYVQRLRLAPTSRSSLR</sequence>
<dbReference type="Pfam" id="PF07978">
    <property type="entry name" value="NIPSNAP"/>
    <property type="match status" value="1"/>
</dbReference>
<dbReference type="AlphaFoldDB" id="A0A7W3ZG50"/>
<organism evidence="2 3">
    <name type="scientific">Amycolatopsis dendrobii</name>
    <dbReference type="NCBI Taxonomy" id="2760662"/>
    <lineage>
        <taxon>Bacteria</taxon>
        <taxon>Bacillati</taxon>
        <taxon>Actinomycetota</taxon>
        <taxon>Actinomycetes</taxon>
        <taxon>Pseudonocardiales</taxon>
        <taxon>Pseudonocardiaceae</taxon>
        <taxon>Amycolatopsis</taxon>
    </lineage>
</organism>
<dbReference type="EMBL" id="JACGZW010000027">
    <property type="protein sequence ID" value="MBB1160155.1"/>
    <property type="molecule type" value="Genomic_DNA"/>
</dbReference>
<evidence type="ECO:0000259" key="1">
    <source>
        <dbReference type="Pfam" id="PF07978"/>
    </source>
</evidence>
<name>A0A7W3ZG50_9PSEU</name>
<protein>
    <submittedName>
        <fullName evidence="2">NIPSNAP family protein</fullName>
    </submittedName>
</protein>
<dbReference type="InterPro" id="IPR011008">
    <property type="entry name" value="Dimeric_a/b-barrel"/>
</dbReference>
<dbReference type="Proteomes" id="UP000526734">
    <property type="component" value="Unassembled WGS sequence"/>
</dbReference>
<evidence type="ECO:0000313" key="2">
    <source>
        <dbReference type="EMBL" id="MBB1160155.1"/>
    </source>
</evidence>
<dbReference type="Gene3D" id="3.30.70.100">
    <property type="match status" value="1"/>
</dbReference>
<reference evidence="2 3" key="1">
    <citation type="submission" date="2020-08" db="EMBL/GenBank/DDBJ databases">
        <title>Amycolatopsis sp. nov. DR6-1 isolated from Dendrobium heterocarpum.</title>
        <authorList>
            <person name="Tedsree N."/>
            <person name="Kuncharoen N."/>
            <person name="Likhitwitayawuid K."/>
            <person name="Tanasupawat S."/>
        </authorList>
    </citation>
    <scope>NUCLEOTIDE SEQUENCE [LARGE SCALE GENOMIC DNA]</scope>
    <source>
        <strain evidence="2 3">DR6-1</strain>
    </source>
</reference>
<gene>
    <name evidence="2" type="ORF">H4281_44010</name>
</gene>
<feature type="domain" description="NIPSNAP" evidence="1">
    <location>
        <begin position="51"/>
        <end position="146"/>
    </location>
</feature>
<comment type="caution">
    <text evidence="2">The sequence shown here is derived from an EMBL/GenBank/DDBJ whole genome shotgun (WGS) entry which is preliminary data.</text>
</comment>
<accession>A0A7W3ZG50</accession>
<dbReference type="InterPro" id="IPR012577">
    <property type="entry name" value="NIPSNAP"/>
</dbReference>
<evidence type="ECO:0000313" key="3">
    <source>
        <dbReference type="Proteomes" id="UP000526734"/>
    </source>
</evidence>
<keyword evidence="3" id="KW-1185">Reference proteome</keyword>
<proteinExistence type="predicted"/>